<dbReference type="KEGG" id="cceu:CBR64_10775"/>
<sequence length="374" mass="40895">MPTARPCRRPHPARDAPRSPSRRSSRVSRRSSSARSSRWPSRSSCRRPGTRRRPSASCSSSTASSPACSASPRGSRARSRSCGGSRARRSRRPGPRSVRRRSWVSSSASCRVRSTRCSDAVRTDSPPGPPAPRGGVVVTAQRWESLTFLHWPVDPAVVQRWLPPGLTVQVLDGATWVGVVPFVMADVRVPPLPTLGAWSTFPELNVRVYVQDRDGAEGVWFLGLWAARRAFVAATRAAGVPYHPVVAAVTGDGSDVVRYRFRAPGRRGPFPVPHEHPALHSGYLDAVVRAHEVVDASSGLASWLTARWNGYGSRAGRLWRFPVEHEPWALRRGSLDVLDTDLPRRLGLPDGVAPPLVHVAAPVHARFAVPRPVR</sequence>
<feature type="region of interest" description="Disordered" evidence="1">
    <location>
        <begin position="1"/>
        <end position="105"/>
    </location>
</feature>
<dbReference type="EMBL" id="CP021383">
    <property type="protein sequence ID" value="ARU51897.1"/>
    <property type="molecule type" value="Genomic_DNA"/>
</dbReference>
<accession>A0A1Y0HUP3</accession>
<evidence type="ECO:0000256" key="1">
    <source>
        <dbReference type="SAM" id="MobiDB-lite"/>
    </source>
</evidence>
<dbReference type="InterPro" id="IPR023375">
    <property type="entry name" value="ADC_dom_sf"/>
</dbReference>
<reference evidence="2 3" key="1">
    <citation type="submission" date="2017-05" db="EMBL/GenBank/DDBJ databases">
        <authorList>
            <person name="Song R."/>
            <person name="Chenine A.L."/>
            <person name="Ruprecht R.M."/>
        </authorList>
    </citation>
    <scope>NUCLEOTIDE SEQUENCE [LARGE SCALE GENOMIC DNA]</scope>
    <source>
        <strain evidence="2 3">PSBB019</strain>
    </source>
</reference>
<dbReference type="SUPFAM" id="SSF160104">
    <property type="entry name" value="Acetoacetate decarboxylase-like"/>
    <property type="match status" value="1"/>
</dbReference>
<feature type="compositionally biased region" description="Basic residues" evidence="1">
    <location>
        <begin position="86"/>
        <end position="102"/>
    </location>
</feature>
<organism evidence="2 3">
    <name type="scientific">Cellulosimicrobium cellulans</name>
    <name type="common">Arthrobacter luteus</name>
    <dbReference type="NCBI Taxonomy" id="1710"/>
    <lineage>
        <taxon>Bacteria</taxon>
        <taxon>Bacillati</taxon>
        <taxon>Actinomycetota</taxon>
        <taxon>Actinomycetes</taxon>
        <taxon>Micrococcales</taxon>
        <taxon>Promicromonosporaceae</taxon>
        <taxon>Cellulosimicrobium</taxon>
    </lineage>
</organism>
<dbReference type="AlphaFoldDB" id="A0A1Y0HUP3"/>
<dbReference type="Proteomes" id="UP000196228">
    <property type="component" value="Chromosome"/>
</dbReference>
<feature type="compositionally biased region" description="Low complexity" evidence="1">
    <location>
        <begin position="30"/>
        <end position="43"/>
    </location>
</feature>
<evidence type="ECO:0000313" key="2">
    <source>
        <dbReference type="EMBL" id="ARU51897.1"/>
    </source>
</evidence>
<protein>
    <recommendedName>
        <fullName evidence="4">DUF2071 domain-containing protein</fullName>
    </recommendedName>
</protein>
<dbReference type="PANTHER" id="PTHR39186">
    <property type="entry name" value="DUF2071 FAMILY PROTEIN"/>
    <property type="match status" value="1"/>
</dbReference>
<name>A0A1Y0HUP3_CELCE</name>
<feature type="compositionally biased region" description="Basic residues" evidence="1">
    <location>
        <begin position="1"/>
        <end position="11"/>
    </location>
</feature>
<gene>
    <name evidence="2" type="ORF">CBR64_10775</name>
</gene>
<dbReference type="InterPro" id="IPR018644">
    <property type="entry name" value="DUF2071"/>
</dbReference>
<proteinExistence type="predicted"/>
<evidence type="ECO:0000313" key="3">
    <source>
        <dbReference type="Proteomes" id="UP000196228"/>
    </source>
</evidence>
<evidence type="ECO:0008006" key="4">
    <source>
        <dbReference type="Google" id="ProtNLM"/>
    </source>
</evidence>
<dbReference type="Pfam" id="PF09844">
    <property type="entry name" value="DUF2071"/>
    <property type="match status" value="1"/>
</dbReference>
<feature type="compositionally biased region" description="Basic residues" evidence="1">
    <location>
        <begin position="44"/>
        <end position="54"/>
    </location>
</feature>
<feature type="compositionally biased region" description="Low complexity" evidence="1">
    <location>
        <begin position="55"/>
        <end position="85"/>
    </location>
</feature>
<feature type="region of interest" description="Disordered" evidence="1">
    <location>
        <begin position="115"/>
        <end position="134"/>
    </location>
</feature>
<dbReference type="PANTHER" id="PTHR39186:SF1">
    <property type="entry name" value="DUF2071 DOMAIN-CONTAINING PROTEIN"/>
    <property type="match status" value="1"/>
</dbReference>
<feature type="compositionally biased region" description="Basic residues" evidence="1">
    <location>
        <begin position="20"/>
        <end position="29"/>
    </location>
</feature>